<comment type="function">
    <text evidence="9">Provides the precursors necessary for DNA synthesis. Catalyzes the biosynthesis of deoxyribonucleotides from the corresponding ribonucleotides.</text>
</comment>
<dbReference type="SUPFAM" id="SSF48168">
    <property type="entry name" value="R1 subunit of ribonucleotide reductase, N-terminal domain"/>
    <property type="match status" value="1"/>
</dbReference>
<reference evidence="11 12" key="1">
    <citation type="submission" date="2021-08" db="EMBL/GenBank/DDBJ databases">
        <title>Draft genome sequence of Spirulina subsalsa with high tolerance to salinity and hype-accumulation of phycocyanin.</title>
        <authorList>
            <person name="Pei H."/>
            <person name="Jiang L."/>
        </authorList>
    </citation>
    <scope>NUCLEOTIDE SEQUENCE [LARGE SCALE GENOMIC DNA]</scope>
    <source>
        <strain evidence="11 12">FACHB-351</strain>
    </source>
</reference>
<dbReference type="Pfam" id="PF03477">
    <property type="entry name" value="ATP-cone"/>
    <property type="match status" value="1"/>
</dbReference>
<name>A0ABT3L7C8_9CYAN</name>
<gene>
    <name evidence="11" type="ORF">K4A83_11410</name>
</gene>
<evidence type="ECO:0000259" key="10">
    <source>
        <dbReference type="PROSITE" id="PS51161"/>
    </source>
</evidence>
<dbReference type="InterPro" id="IPR000788">
    <property type="entry name" value="RNR_lg_C"/>
</dbReference>
<evidence type="ECO:0000256" key="2">
    <source>
        <dbReference type="ARBA" id="ARBA00012274"/>
    </source>
</evidence>
<evidence type="ECO:0000256" key="5">
    <source>
        <dbReference type="ARBA" id="ARBA00023002"/>
    </source>
</evidence>
<keyword evidence="6 9" id="KW-0215">Deoxyribonucleotide synthesis</keyword>
<evidence type="ECO:0000256" key="3">
    <source>
        <dbReference type="ARBA" id="ARBA00022741"/>
    </source>
</evidence>
<keyword evidence="3 8" id="KW-0547">Nucleotide-binding</keyword>
<dbReference type="EMBL" id="JAIHOM010000048">
    <property type="protein sequence ID" value="MCW6036865.1"/>
    <property type="molecule type" value="Genomic_DNA"/>
</dbReference>
<dbReference type="PANTHER" id="PTHR11573:SF6">
    <property type="entry name" value="RIBONUCLEOSIDE-DIPHOSPHATE REDUCTASE LARGE SUBUNIT"/>
    <property type="match status" value="1"/>
</dbReference>
<evidence type="ECO:0000256" key="6">
    <source>
        <dbReference type="ARBA" id="ARBA00023116"/>
    </source>
</evidence>
<comment type="catalytic activity">
    <reaction evidence="7 9">
        <text>a 2'-deoxyribonucleoside 5'-diphosphate + [thioredoxin]-disulfide + H2O = a ribonucleoside 5'-diphosphate + [thioredoxin]-dithiol</text>
        <dbReference type="Rhea" id="RHEA:23252"/>
        <dbReference type="Rhea" id="RHEA-COMP:10698"/>
        <dbReference type="Rhea" id="RHEA-COMP:10700"/>
        <dbReference type="ChEBI" id="CHEBI:15377"/>
        <dbReference type="ChEBI" id="CHEBI:29950"/>
        <dbReference type="ChEBI" id="CHEBI:50058"/>
        <dbReference type="ChEBI" id="CHEBI:57930"/>
        <dbReference type="ChEBI" id="CHEBI:73316"/>
        <dbReference type="EC" id="1.17.4.1"/>
    </reaction>
</comment>
<dbReference type="PANTHER" id="PTHR11573">
    <property type="entry name" value="RIBONUCLEOSIDE-DIPHOSPHATE REDUCTASE LARGE CHAIN"/>
    <property type="match status" value="1"/>
</dbReference>
<dbReference type="InterPro" id="IPR013509">
    <property type="entry name" value="RNR_lsu_N"/>
</dbReference>
<dbReference type="InterPro" id="IPR008926">
    <property type="entry name" value="RNR_R1-su_N"/>
</dbReference>
<keyword evidence="4 8" id="KW-0067">ATP-binding</keyword>
<dbReference type="EC" id="1.17.4.1" evidence="2 9"/>
<comment type="similarity">
    <text evidence="1 9">Belongs to the ribonucleoside diphosphate reductase large chain family.</text>
</comment>
<proteinExistence type="inferred from homology"/>
<evidence type="ECO:0000256" key="4">
    <source>
        <dbReference type="ARBA" id="ARBA00022840"/>
    </source>
</evidence>
<sequence length="338" mass="37438">MQLEQNLSGAISQRKTYANVTSPEIEARFLDGKLTPTPVPLGLHPPNIHVIKRDGSRAALNVVKIRKVVEWACEGLEVNPITLEAGMKTRLRNGVTTREIQDNLINCALELCSPENPDWRYVAGRLHIWSLWKDILASRGYQYGDYPRTVQTKVCENYYDHRILTYSTEELAEAGSWINPDWDTDYDYAGAVLLTKRYLLPDELPQEALLTCALLLAVPEAPDKRLFWAKRFYEAIAQRKISLATPILANLRVPHGSLSSCFIVAIEDNLESIFGEITNTARISKNGGGVGVNVSRIRATGSTVMGKPNASGGVIPWIKLLNDTAIAVNQGKLCPIAA</sequence>
<dbReference type="InterPro" id="IPR005144">
    <property type="entry name" value="ATP-cone_dom"/>
</dbReference>
<feature type="domain" description="ATP-cone" evidence="10">
    <location>
        <begin position="48"/>
        <end position="137"/>
    </location>
</feature>
<dbReference type="Pfam" id="PF02867">
    <property type="entry name" value="Ribonuc_red_lgC"/>
    <property type="match status" value="1"/>
</dbReference>
<dbReference type="Proteomes" id="UP001526426">
    <property type="component" value="Unassembled WGS sequence"/>
</dbReference>
<keyword evidence="5 9" id="KW-0560">Oxidoreductase</keyword>
<dbReference type="SUPFAM" id="SSF51998">
    <property type="entry name" value="PFL-like glycyl radical enzymes"/>
    <property type="match status" value="1"/>
</dbReference>
<dbReference type="PROSITE" id="PS51161">
    <property type="entry name" value="ATP_CONE"/>
    <property type="match status" value="1"/>
</dbReference>
<evidence type="ECO:0000313" key="12">
    <source>
        <dbReference type="Proteomes" id="UP001526426"/>
    </source>
</evidence>
<dbReference type="Pfam" id="PF00317">
    <property type="entry name" value="Ribonuc_red_lgN"/>
    <property type="match status" value="1"/>
</dbReference>
<organism evidence="11 12">
    <name type="scientific">Spirulina subsalsa FACHB-351</name>
    <dbReference type="NCBI Taxonomy" id="234711"/>
    <lineage>
        <taxon>Bacteria</taxon>
        <taxon>Bacillati</taxon>
        <taxon>Cyanobacteriota</taxon>
        <taxon>Cyanophyceae</taxon>
        <taxon>Spirulinales</taxon>
        <taxon>Spirulinaceae</taxon>
        <taxon>Spirulina</taxon>
    </lineage>
</organism>
<dbReference type="Gene3D" id="3.20.70.20">
    <property type="match status" value="1"/>
</dbReference>
<comment type="caution">
    <text evidence="11">The sequence shown here is derived from an EMBL/GenBank/DDBJ whole genome shotgun (WGS) entry which is preliminary data.</text>
</comment>
<evidence type="ECO:0000256" key="8">
    <source>
        <dbReference type="PROSITE-ProRule" id="PRU00492"/>
    </source>
</evidence>
<evidence type="ECO:0000313" key="11">
    <source>
        <dbReference type="EMBL" id="MCW6036865.1"/>
    </source>
</evidence>
<protein>
    <recommendedName>
        <fullName evidence="2 9">Ribonucleoside-diphosphate reductase</fullName>
        <ecNumber evidence="2 9">1.17.4.1</ecNumber>
    </recommendedName>
</protein>
<keyword evidence="12" id="KW-1185">Reference proteome</keyword>
<evidence type="ECO:0000256" key="9">
    <source>
        <dbReference type="RuleBase" id="RU003410"/>
    </source>
</evidence>
<accession>A0ABT3L7C8</accession>
<dbReference type="InterPro" id="IPR039718">
    <property type="entry name" value="Rrm1"/>
</dbReference>
<evidence type="ECO:0000256" key="7">
    <source>
        <dbReference type="ARBA" id="ARBA00047754"/>
    </source>
</evidence>
<evidence type="ECO:0000256" key="1">
    <source>
        <dbReference type="ARBA" id="ARBA00010406"/>
    </source>
</evidence>